<keyword evidence="1" id="KW-0472">Membrane</keyword>
<evidence type="ECO:0000313" key="4">
    <source>
        <dbReference type="Proteomes" id="UP000710815"/>
    </source>
</evidence>
<dbReference type="RefSeq" id="WP_241513151.1">
    <property type="nucleotide sequence ID" value="NZ_JAFEJT020000009.1"/>
</dbReference>
<dbReference type="Pfam" id="PF17802">
    <property type="entry name" value="SpaA"/>
    <property type="match status" value="1"/>
</dbReference>
<evidence type="ECO:0000256" key="1">
    <source>
        <dbReference type="SAM" id="Phobius"/>
    </source>
</evidence>
<dbReference type="InterPro" id="IPR013783">
    <property type="entry name" value="Ig-like_fold"/>
</dbReference>
<accession>A0ABS9VTF6</accession>
<reference evidence="3 4" key="2">
    <citation type="journal article" date="2021" name="Syst. Appl. Microbiol.">
        <title>Phylogenetic classification of ten novel species belonging to the genus Bifidobacterium comprising B. phasiani sp. nov., B. pongonis sp. nov., B. saguinibicoloris sp. nov., B. colobi sp. nov., B. simiiventris sp. nov., B. santillanense sp. nov., B. miconis sp. nov., B. amazonense sp. nov., B. pluvialisilvae sp. nov., and B. miconisargentati sp. nov.</title>
        <authorList>
            <person name="Lugli G.A."/>
            <person name="Calvete-Torre I."/>
            <person name="Alessandri G."/>
            <person name="Milani C."/>
            <person name="Turroni F."/>
            <person name="Laiolo P."/>
            <person name="Ossiprandi M.C."/>
            <person name="Margolles A."/>
            <person name="Ruiz L."/>
            <person name="Ventura M."/>
        </authorList>
    </citation>
    <scope>NUCLEOTIDE SEQUENCE [LARGE SCALE GENOMIC DNA]</scope>
    <source>
        <strain evidence="3 4">MA1</strain>
    </source>
</reference>
<evidence type="ECO:0000313" key="3">
    <source>
        <dbReference type="EMBL" id="MCH9275349.1"/>
    </source>
</evidence>
<organism evidence="3 4">
    <name type="scientific">Bifidobacterium amazonense</name>
    <dbReference type="NCBI Taxonomy" id="2809027"/>
    <lineage>
        <taxon>Bacteria</taxon>
        <taxon>Bacillati</taxon>
        <taxon>Actinomycetota</taxon>
        <taxon>Actinomycetes</taxon>
        <taxon>Bifidobacteriales</taxon>
        <taxon>Bifidobacteriaceae</taxon>
        <taxon>Bifidobacterium</taxon>
    </lineage>
</organism>
<dbReference type="Proteomes" id="UP000710815">
    <property type="component" value="Unassembled WGS sequence"/>
</dbReference>
<evidence type="ECO:0000259" key="2">
    <source>
        <dbReference type="Pfam" id="PF17802"/>
    </source>
</evidence>
<proteinExistence type="predicted"/>
<reference evidence="3 4" key="1">
    <citation type="journal article" date="2021" name="Environ. Microbiol.">
        <title>Genetic insights into the dark matter of the mammalian gut microbiota through targeted genome reconstruction.</title>
        <authorList>
            <person name="Lugli G.A."/>
            <person name="Alessandri G."/>
            <person name="Milani C."/>
            <person name="Viappiani A."/>
            <person name="Fontana F."/>
            <person name="Tarracchini C."/>
            <person name="Mancabelli L."/>
            <person name="Argentini C."/>
            <person name="Ruiz L."/>
            <person name="Margolles A."/>
            <person name="van Sinderen D."/>
            <person name="Turroni F."/>
            <person name="Ventura M."/>
        </authorList>
    </citation>
    <scope>NUCLEOTIDE SEQUENCE [LARGE SCALE GENOMIC DNA]</scope>
    <source>
        <strain evidence="3 4">MA1</strain>
    </source>
</reference>
<dbReference type="InterPro" id="IPR041033">
    <property type="entry name" value="SpaA_PFL_dom_1"/>
</dbReference>
<dbReference type="EMBL" id="JAFEJT020000009">
    <property type="protein sequence ID" value="MCH9275349.1"/>
    <property type="molecule type" value="Genomic_DNA"/>
</dbReference>
<keyword evidence="4" id="KW-1185">Reference proteome</keyword>
<comment type="caution">
    <text evidence="3">The sequence shown here is derived from an EMBL/GenBank/DDBJ whole genome shotgun (WGS) entry which is preliminary data.</text>
</comment>
<dbReference type="Gene3D" id="2.60.40.10">
    <property type="entry name" value="Immunoglobulins"/>
    <property type="match status" value="1"/>
</dbReference>
<gene>
    <name evidence="3" type="ORF">JS533_003535</name>
</gene>
<sequence length="1405" mass="150133">MLLSCWLVGGSTARADDGATSTVTSVDAYWLVWSNSAGSYVPTLMLQSFDGNAGTVRPLAQFDLSASGQSMAEGGNMIPANSLEWRIPQYVFKDRDGNPTGIDKTQIAVPECSEGYNSGNGLCYTVDESTHEFVLTNAITVSAAATFSVQVNYGVDPSEVPDADTTPGKDYYGYIEGEIISTGKLPGNAKPVESIKTTAKINTSLIITDVEKDYSGTTDTIPEGFEDAAGDGERYVLWKITVKAEGKQPGTVTINDGGPTDDLYGWTVGFLDSSKKPITDENGDQICGAWETECTVPISGGGTYTYYVITGYSQSDLDAAMAADDGYTLANSVSATVTGKDDDRSSTKDAEDSKTIGNTKSFSYSGDLYRMFKGCAPNVYAAGADALAVGNSCETLGALTALENDSDVHLYPFVNHYFAQTYALTTEDGTASDDQGDYGQQYVRHEFIDDMFAFGEETAGEMEQNGTYPDGYQENYPEPTKGYAELTPEDFSIERVGIPKTTDWSNYRYQQGSSDYRPLTTSPGFDVSDWALTDTGDWGLVSRTPSSDQGKTTLTIEGLLYGKNGDGPWVNQGWKTLGVFTLQDLYQNAKSIDTGYTSGSNSSIVAVRAVYQSASSAAVELNLAVSVVLRPTDHVKGLLHKLNDSKTASTAELRDDYVTLTDFNTMTVYTQKQLEATKSKWPTAFNLAQAERGEQVNGGASIGACMFLGSAGTNGWHGKFNTLPFSHDFQYLDSPASSPFQGVPLCHTSATQKLTPFSLTSVKEKTIDGTATNDTVNSRVKIPYEVTMGESGIFTSNYVINGWANPQQSGTFYDLLPAGVVPDTASVNVTATDDTTAMTVTDIQTHANYKGSGRTLLTVTAKAPNGYKNVQYSTSNTDATGKSTMTLHFDAYISWQDAGDYGYNNNAKPLHNVVAYESGNKTITKGDDNDDLTGLDDKTLCTTASGCSWGDDEKSALANLTANNTDNRFLYADASNRISFITSSSSGLTKHIRGGTQIDWTNGMKNEVKLRAGGEYTYRLRYTADSSTSASGIVLYDSLENYLSTDTSASDQAVTTSTPRWRGTLSSVDVRQATDDGFAPVVYCSTRDDLKVYGPTDSDNEYYRKLTNIKVWSDCTPSTHADYDYSKVKAVAIDLTKTSGGTDATLAPGKSVQVVLVMNAPTGADAVAEYVADDAHAYNGTHVKTTTARQGEGGAAVSAVSDIDFGYTRVGLVADTTTFTFTKVDGSAAETKPLAGATFTVYRWVGSGEAPTSGLIDTNALGSDWRQVGDARTSDGDGKVSLGGLMVGVYRLVETKAPDGFDQPDCQWRIAVEAGPVNKELVIHEPTVVRATDADASGKPVAGVDRRNPAFAESNGGLVLANYPGSVLPETGGVGPWMMIGVGAAMVTLSASYYAGGAVARRRRR</sequence>
<feature type="domain" description="SpaA-like prealbumin fold" evidence="2">
    <location>
        <begin position="1218"/>
        <end position="1315"/>
    </location>
</feature>
<feature type="transmembrane region" description="Helical" evidence="1">
    <location>
        <begin position="1374"/>
        <end position="1395"/>
    </location>
</feature>
<name>A0ABS9VTF6_9BIFI</name>
<protein>
    <submittedName>
        <fullName evidence="3">Prealbumin-like fold domain-containing protein</fullName>
    </submittedName>
</protein>
<keyword evidence="1" id="KW-1133">Transmembrane helix</keyword>
<keyword evidence="1" id="KW-0812">Transmembrane</keyword>